<evidence type="ECO:0000256" key="1">
    <source>
        <dbReference type="ARBA" id="ARBA00008857"/>
    </source>
</evidence>
<comment type="similarity">
    <text evidence="1">Belongs to the 'phage' integrase family.</text>
</comment>
<keyword evidence="6" id="KW-0472">Membrane</keyword>
<evidence type="ECO:0000256" key="5">
    <source>
        <dbReference type="PROSITE-ProRule" id="PRU01248"/>
    </source>
</evidence>
<dbReference type="InterPro" id="IPR002104">
    <property type="entry name" value="Integrase_catalytic"/>
</dbReference>
<evidence type="ECO:0000259" key="7">
    <source>
        <dbReference type="PROSITE" id="PS51898"/>
    </source>
</evidence>
<name>A0A1Y4I9C9_PARDI</name>
<dbReference type="InterPro" id="IPR013762">
    <property type="entry name" value="Integrase-like_cat_sf"/>
</dbReference>
<feature type="domain" description="Tyr recombinase" evidence="7">
    <location>
        <begin position="204"/>
        <end position="386"/>
    </location>
</feature>
<keyword evidence="6" id="KW-0812">Transmembrane</keyword>
<organism evidence="9 10">
    <name type="scientific">Parabacteroides distasonis</name>
    <dbReference type="NCBI Taxonomy" id="823"/>
    <lineage>
        <taxon>Bacteria</taxon>
        <taxon>Pseudomonadati</taxon>
        <taxon>Bacteroidota</taxon>
        <taxon>Bacteroidia</taxon>
        <taxon>Bacteroidales</taxon>
        <taxon>Tannerellaceae</taxon>
        <taxon>Parabacteroides</taxon>
    </lineage>
</organism>
<dbReference type="PANTHER" id="PTHR30349">
    <property type="entry name" value="PHAGE INTEGRASE-RELATED"/>
    <property type="match status" value="1"/>
</dbReference>
<dbReference type="AlphaFoldDB" id="A0A1Y4I9C9"/>
<evidence type="ECO:0000256" key="4">
    <source>
        <dbReference type="ARBA" id="ARBA00023172"/>
    </source>
</evidence>
<comment type="caution">
    <text evidence="9">The sequence shown here is derived from an EMBL/GenBank/DDBJ whole genome shotgun (WGS) entry which is preliminary data.</text>
</comment>
<dbReference type="Pfam" id="PF00589">
    <property type="entry name" value="Phage_integrase"/>
    <property type="match status" value="1"/>
</dbReference>
<dbReference type="InterPro" id="IPR044068">
    <property type="entry name" value="CB"/>
</dbReference>
<dbReference type="SUPFAM" id="SSF56349">
    <property type="entry name" value="DNA breaking-rejoining enzymes"/>
    <property type="match status" value="1"/>
</dbReference>
<accession>A0A1Y4I9C9</accession>
<dbReference type="GO" id="GO:0003677">
    <property type="term" value="F:DNA binding"/>
    <property type="evidence" value="ECO:0007669"/>
    <property type="project" value="UniProtKB-UniRule"/>
</dbReference>
<dbReference type="PANTHER" id="PTHR30349:SF41">
    <property type="entry name" value="INTEGRASE_RECOMBINASE PROTEIN MJ0367-RELATED"/>
    <property type="match status" value="1"/>
</dbReference>
<evidence type="ECO:0000256" key="2">
    <source>
        <dbReference type="ARBA" id="ARBA00022908"/>
    </source>
</evidence>
<dbReference type="CDD" id="cd00397">
    <property type="entry name" value="DNA_BRE_C"/>
    <property type="match status" value="1"/>
</dbReference>
<evidence type="ECO:0000256" key="6">
    <source>
        <dbReference type="SAM" id="Phobius"/>
    </source>
</evidence>
<dbReference type="EMBL" id="NFJX01000014">
    <property type="protein sequence ID" value="OUP16833.1"/>
    <property type="molecule type" value="Genomic_DNA"/>
</dbReference>
<protein>
    <submittedName>
        <fullName evidence="9">Integrase</fullName>
    </submittedName>
</protein>
<dbReference type="Gene3D" id="1.10.150.130">
    <property type="match status" value="1"/>
</dbReference>
<dbReference type="InterPro" id="IPR050090">
    <property type="entry name" value="Tyrosine_recombinase_XerCD"/>
</dbReference>
<feature type="transmembrane region" description="Helical" evidence="6">
    <location>
        <begin position="20"/>
        <end position="37"/>
    </location>
</feature>
<dbReference type="GO" id="GO:0015074">
    <property type="term" value="P:DNA integration"/>
    <property type="evidence" value="ECO:0007669"/>
    <property type="project" value="UniProtKB-KW"/>
</dbReference>
<evidence type="ECO:0000256" key="3">
    <source>
        <dbReference type="ARBA" id="ARBA00023125"/>
    </source>
</evidence>
<dbReference type="Pfam" id="PF13102">
    <property type="entry name" value="Phage_int_SAM_5"/>
    <property type="match status" value="1"/>
</dbReference>
<dbReference type="Gene3D" id="1.10.443.10">
    <property type="entry name" value="Intergrase catalytic core"/>
    <property type="match status" value="1"/>
</dbReference>
<reference evidence="10" key="1">
    <citation type="submission" date="2017-04" db="EMBL/GenBank/DDBJ databases">
        <title>Function of individual gut microbiota members based on whole genome sequencing of pure cultures obtained from chicken caecum.</title>
        <authorList>
            <person name="Medvecky M."/>
            <person name="Cejkova D."/>
            <person name="Polansky O."/>
            <person name="Karasova D."/>
            <person name="Kubasova T."/>
            <person name="Cizek A."/>
            <person name="Rychlik I."/>
        </authorList>
    </citation>
    <scope>NUCLEOTIDE SEQUENCE [LARGE SCALE GENOMIC DNA]</scope>
    <source>
        <strain evidence="10">An199</strain>
    </source>
</reference>
<dbReference type="InterPro" id="IPR025269">
    <property type="entry name" value="SAM-like_dom"/>
</dbReference>
<sequence>MPKRKQSSSVLSIVAYTPPQLYVGVEWYIGFMAFDPAKGKMRRKKIKLNHISKIGERRIYAKDLINRLSEQLRRGWNPWIERESALSYVFIDDAIEHFFRIQKKYLDDDIIREATYVEYQSKIRNLKKYNESLKQSATYIYQIDQRFLQEFLDHIYIDRGNTAKTHDNYIRVLSVFCKFLVRSGYHKTNMAEGLQILGKRHYQKNRTVLSIKDLERLRNYLMGDNKHFLLACYIEYYCLIRPKEMSMLKIRDISFKNQTILVSGDISKNRKDAVVTLNKKVIQLMIDLKIYQYPMNYYLFSDSFKPGESGRTEKQFRDYWLSHVMRDLKFSKDYKFYSLKDSGVTMMLRQNVDALSVRDQARHSSISITDIYTPHDLKEANPLLTDFDTGF</sequence>
<proteinExistence type="inferred from homology"/>
<evidence type="ECO:0000313" key="9">
    <source>
        <dbReference type="EMBL" id="OUP16833.1"/>
    </source>
</evidence>
<keyword evidence="3 5" id="KW-0238">DNA-binding</keyword>
<dbReference type="PROSITE" id="PS51898">
    <property type="entry name" value="TYR_RECOMBINASE"/>
    <property type="match status" value="1"/>
</dbReference>
<evidence type="ECO:0000259" key="8">
    <source>
        <dbReference type="PROSITE" id="PS51900"/>
    </source>
</evidence>
<gene>
    <name evidence="9" type="ORF">B5F32_14780</name>
</gene>
<keyword evidence="2" id="KW-0229">DNA integration</keyword>
<keyword evidence="4" id="KW-0233">DNA recombination</keyword>
<dbReference type="PROSITE" id="PS51900">
    <property type="entry name" value="CB"/>
    <property type="match status" value="1"/>
</dbReference>
<dbReference type="InterPro" id="IPR010998">
    <property type="entry name" value="Integrase_recombinase_N"/>
</dbReference>
<evidence type="ECO:0000313" key="10">
    <source>
        <dbReference type="Proteomes" id="UP000195950"/>
    </source>
</evidence>
<dbReference type="Proteomes" id="UP000195950">
    <property type="component" value="Unassembled WGS sequence"/>
</dbReference>
<dbReference type="GO" id="GO:0006310">
    <property type="term" value="P:DNA recombination"/>
    <property type="evidence" value="ECO:0007669"/>
    <property type="project" value="UniProtKB-KW"/>
</dbReference>
<dbReference type="InterPro" id="IPR011010">
    <property type="entry name" value="DNA_brk_join_enz"/>
</dbReference>
<feature type="domain" description="Core-binding (CB)" evidence="8">
    <location>
        <begin position="89"/>
        <end position="181"/>
    </location>
</feature>
<keyword evidence="6" id="KW-1133">Transmembrane helix</keyword>